<name>A0A6A6RBC2_9PEZI</name>
<sequence>MSQISTIPPTKFPLFNLPADIRIHVTAFAVTFAHPLHVHSIANGQLVLTNLLPPPPNSPAGTANLPGTVDDLPLMIVLRDKLRAAIDPPELRDHRAELYHQNIFAFDTLDLNLFTARQISPVHIGFAFQHLRHLVLRDFDEINGLPGLGALAALKGLESVTIAAQGLLEWQNEWQYMVGHTPLENFGVKEQVLRVVDLAAVLLAKSRSAKRETLLRVEYGGVELLRCVEHEESGFCDVKRILEVVEEAEMEAVVQKRVREIQHTLRGRPRVEQMTHEKRMGVVEEGRSWAEEQEDR</sequence>
<dbReference type="OrthoDB" id="10427305at2759"/>
<organism evidence="1 2">
    <name type="scientific">Lophium mytilinum</name>
    <dbReference type="NCBI Taxonomy" id="390894"/>
    <lineage>
        <taxon>Eukaryota</taxon>
        <taxon>Fungi</taxon>
        <taxon>Dikarya</taxon>
        <taxon>Ascomycota</taxon>
        <taxon>Pezizomycotina</taxon>
        <taxon>Dothideomycetes</taxon>
        <taxon>Pleosporomycetidae</taxon>
        <taxon>Mytilinidiales</taxon>
        <taxon>Mytilinidiaceae</taxon>
        <taxon>Lophium</taxon>
    </lineage>
</organism>
<reference evidence="1" key="1">
    <citation type="journal article" date="2020" name="Stud. Mycol.">
        <title>101 Dothideomycetes genomes: a test case for predicting lifestyles and emergence of pathogens.</title>
        <authorList>
            <person name="Haridas S."/>
            <person name="Albert R."/>
            <person name="Binder M."/>
            <person name="Bloem J."/>
            <person name="Labutti K."/>
            <person name="Salamov A."/>
            <person name="Andreopoulos B."/>
            <person name="Baker S."/>
            <person name="Barry K."/>
            <person name="Bills G."/>
            <person name="Bluhm B."/>
            <person name="Cannon C."/>
            <person name="Castanera R."/>
            <person name="Culley D."/>
            <person name="Daum C."/>
            <person name="Ezra D."/>
            <person name="Gonzalez J."/>
            <person name="Henrissat B."/>
            <person name="Kuo A."/>
            <person name="Liang C."/>
            <person name="Lipzen A."/>
            <person name="Lutzoni F."/>
            <person name="Magnuson J."/>
            <person name="Mondo S."/>
            <person name="Nolan M."/>
            <person name="Ohm R."/>
            <person name="Pangilinan J."/>
            <person name="Park H.-J."/>
            <person name="Ramirez L."/>
            <person name="Alfaro M."/>
            <person name="Sun H."/>
            <person name="Tritt A."/>
            <person name="Yoshinaga Y."/>
            <person name="Zwiers L.-H."/>
            <person name="Turgeon B."/>
            <person name="Goodwin S."/>
            <person name="Spatafora J."/>
            <person name="Crous P."/>
            <person name="Grigoriev I."/>
        </authorList>
    </citation>
    <scope>NUCLEOTIDE SEQUENCE</scope>
    <source>
        <strain evidence="1">CBS 269.34</strain>
    </source>
</reference>
<accession>A0A6A6RBC2</accession>
<evidence type="ECO:0000313" key="1">
    <source>
        <dbReference type="EMBL" id="KAF2502108.1"/>
    </source>
</evidence>
<dbReference type="Proteomes" id="UP000799750">
    <property type="component" value="Unassembled WGS sequence"/>
</dbReference>
<proteinExistence type="predicted"/>
<dbReference type="AlphaFoldDB" id="A0A6A6RBC2"/>
<dbReference type="EMBL" id="MU004181">
    <property type="protein sequence ID" value="KAF2502108.1"/>
    <property type="molecule type" value="Genomic_DNA"/>
</dbReference>
<protein>
    <submittedName>
        <fullName evidence="1">Uncharacterized protein</fullName>
    </submittedName>
</protein>
<gene>
    <name evidence="1" type="ORF">BU16DRAFT_532502</name>
</gene>
<evidence type="ECO:0000313" key="2">
    <source>
        <dbReference type="Proteomes" id="UP000799750"/>
    </source>
</evidence>
<keyword evidence="2" id="KW-1185">Reference proteome</keyword>